<dbReference type="PANTHER" id="PTHR12570">
    <property type="match status" value="1"/>
</dbReference>
<dbReference type="EMBL" id="JAAWWB010000038">
    <property type="protein sequence ID" value="KAG6737276.1"/>
    <property type="molecule type" value="Genomic_DNA"/>
</dbReference>
<dbReference type="Proteomes" id="UP000886885">
    <property type="component" value="Chromosome 19D"/>
</dbReference>
<dbReference type="GO" id="GO:0005769">
    <property type="term" value="C:early endosome"/>
    <property type="evidence" value="ECO:0007669"/>
    <property type="project" value="UniProtKB-SubCell"/>
</dbReference>
<comment type="similarity">
    <text evidence="4">Belongs to the NIPA (TC 2.A.7) family.</text>
</comment>
<keyword evidence="4" id="KW-0967">Endosome</keyword>
<evidence type="ECO:0000256" key="2">
    <source>
        <dbReference type="ARBA" id="ARBA00022989"/>
    </source>
</evidence>
<dbReference type="GO" id="GO:0005886">
    <property type="term" value="C:plasma membrane"/>
    <property type="evidence" value="ECO:0007669"/>
    <property type="project" value="UniProtKB-SubCell"/>
</dbReference>
<evidence type="ECO:0000313" key="5">
    <source>
        <dbReference type="EMBL" id="KAG6737276.1"/>
    </source>
</evidence>
<accession>A0A8X7XRM6</accession>
<name>A0A8X7XRM6_POPTO</name>
<evidence type="ECO:0000256" key="4">
    <source>
        <dbReference type="RuleBase" id="RU363078"/>
    </source>
</evidence>
<feature type="transmembrane region" description="Helical" evidence="4">
    <location>
        <begin position="63"/>
        <end position="87"/>
    </location>
</feature>
<dbReference type="Pfam" id="PF05653">
    <property type="entry name" value="Mg_trans_NIPA"/>
    <property type="match status" value="3"/>
</dbReference>
<evidence type="ECO:0000256" key="3">
    <source>
        <dbReference type="ARBA" id="ARBA00023136"/>
    </source>
</evidence>
<keyword evidence="4" id="KW-1003">Cell membrane</keyword>
<organism evidence="5 6">
    <name type="scientific">Populus tomentosa</name>
    <name type="common">Chinese white poplar</name>
    <dbReference type="NCBI Taxonomy" id="118781"/>
    <lineage>
        <taxon>Eukaryota</taxon>
        <taxon>Viridiplantae</taxon>
        <taxon>Streptophyta</taxon>
        <taxon>Embryophyta</taxon>
        <taxon>Tracheophyta</taxon>
        <taxon>Spermatophyta</taxon>
        <taxon>Magnoliopsida</taxon>
        <taxon>eudicotyledons</taxon>
        <taxon>Gunneridae</taxon>
        <taxon>Pentapetalae</taxon>
        <taxon>rosids</taxon>
        <taxon>fabids</taxon>
        <taxon>Malpighiales</taxon>
        <taxon>Salicaceae</taxon>
        <taxon>Saliceae</taxon>
        <taxon>Populus</taxon>
    </lineage>
</organism>
<comment type="caution">
    <text evidence="4">Lacks conserved residue(s) required for the propagation of feature annotation.</text>
</comment>
<protein>
    <recommendedName>
        <fullName evidence="4">Probable magnesium transporter</fullName>
    </recommendedName>
</protein>
<gene>
    <name evidence="5" type="ORF">POTOM_058790</name>
</gene>
<keyword evidence="4" id="KW-0813">Transport</keyword>
<keyword evidence="2 4" id="KW-1133">Transmembrane helix</keyword>
<sequence>MYSSNLTGFILALVSSTFIGTSFIIKKKGLRKAGVSGPRASVGGYGYLLEPLWWIGMISSKSLLLLLLLLLFWLSNLMCLDLIGVLLDELTVIVGEIANFVAYVYAPAVLVTPLGALSIIVSAVLAHFLLGEKLQKMGVLGCLLCIVGSTVIVLHAPEERSINSVKEIWELAIQPGRTLISFIYSLCGSYSIGSDLVFFSTLWPNQHFGLYRNLLSNWIIDSYEYKSHWHCNKINARGHKPSQILPNVDFCNGCNYLHHHSIKLSKHGYMLLQMTKLPYNSGKSCFPINLLMLKSIYDCPETRKSEFLSHEIMNIKEVFIFPKLHSCSALHGMKLSGPLAMDNGLEYALDTFNTAVVSPIYYAGFTSFTILASAIMFKDYSGQSASSIASELCGFVTVLSGTFVLHSTREPDPPILTGKSLVHLDLYTPLSPKVSWYIQSSGEHWKQKDEDGPSPNFITALRQDHFK</sequence>
<dbReference type="InterPro" id="IPR008521">
    <property type="entry name" value="Mg_trans_NIPA"/>
</dbReference>
<keyword evidence="3 4" id="KW-0472">Membrane</keyword>
<feature type="transmembrane region" description="Helical" evidence="4">
    <location>
        <begin position="6"/>
        <end position="25"/>
    </location>
</feature>
<comment type="function">
    <text evidence="4">Acts as a Mg(2+) transporter. Can also transport other divalent cations such as Fe(2+), Sr(2+), Ba(2+), Mn(2+) and Co(2+) but to a much less extent than Mg(2+).</text>
</comment>
<feature type="transmembrane region" description="Helical" evidence="4">
    <location>
        <begin position="107"/>
        <end position="130"/>
    </location>
</feature>
<dbReference type="AlphaFoldDB" id="A0A8X7XRM6"/>
<proteinExistence type="inferred from homology"/>
<comment type="subcellular location">
    <subcellularLocation>
        <location evidence="4">Cell membrane</location>
        <topology evidence="4">Multi-pass membrane protein</topology>
    </subcellularLocation>
    <subcellularLocation>
        <location evidence="4">Early endosome</location>
    </subcellularLocation>
</comment>
<feature type="transmembrane region" description="Helical" evidence="4">
    <location>
        <begin position="137"/>
        <end position="156"/>
    </location>
</feature>
<dbReference type="GO" id="GO:0015095">
    <property type="term" value="F:magnesium ion transmembrane transporter activity"/>
    <property type="evidence" value="ECO:0007669"/>
    <property type="project" value="UniProtKB-UniRule"/>
</dbReference>
<keyword evidence="4" id="KW-0406">Ion transport</keyword>
<dbReference type="PANTHER" id="PTHR12570:SF74">
    <property type="entry name" value="MAGNESIUM TRANSPORTER-RELATED"/>
    <property type="match status" value="1"/>
</dbReference>
<comment type="caution">
    <text evidence="5">The sequence shown here is derived from an EMBL/GenBank/DDBJ whole genome shotgun (WGS) entry which is preliminary data.</text>
</comment>
<reference evidence="5" key="1">
    <citation type="journal article" date="2020" name="bioRxiv">
        <title>Hybrid origin of Populus tomentosa Carr. identified through genome sequencing and phylogenomic analysis.</title>
        <authorList>
            <person name="An X."/>
            <person name="Gao K."/>
            <person name="Chen Z."/>
            <person name="Li J."/>
            <person name="Yang X."/>
            <person name="Yang X."/>
            <person name="Zhou J."/>
            <person name="Guo T."/>
            <person name="Zhao T."/>
            <person name="Huang S."/>
            <person name="Miao D."/>
            <person name="Khan W.U."/>
            <person name="Rao P."/>
            <person name="Ye M."/>
            <person name="Lei B."/>
            <person name="Liao W."/>
            <person name="Wang J."/>
            <person name="Ji L."/>
            <person name="Li Y."/>
            <person name="Guo B."/>
            <person name="Mustafa N.S."/>
            <person name="Li S."/>
            <person name="Yun Q."/>
            <person name="Keller S.R."/>
            <person name="Mao J."/>
            <person name="Zhang R."/>
            <person name="Strauss S.H."/>
        </authorList>
    </citation>
    <scope>NUCLEOTIDE SEQUENCE</scope>
    <source>
        <strain evidence="5">GM15</strain>
        <tissue evidence="5">Leaf</tissue>
    </source>
</reference>
<evidence type="ECO:0000313" key="6">
    <source>
        <dbReference type="Proteomes" id="UP000886885"/>
    </source>
</evidence>
<keyword evidence="6" id="KW-1185">Reference proteome</keyword>
<dbReference type="OrthoDB" id="6428174at2759"/>
<keyword evidence="4" id="KW-0460">Magnesium</keyword>
<keyword evidence="1 4" id="KW-0812">Transmembrane</keyword>
<evidence type="ECO:0000256" key="1">
    <source>
        <dbReference type="ARBA" id="ARBA00022692"/>
    </source>
</evidence>
<comment type="subunit">
    <text evidence="4">Homodimer.</text>
</comment>